<gene>
    <name evidence="2" type="ORF">WDZ17_14790</name>
</gene>
<keyword evidence="3" id="KW-1185">Reference proteome</keyword>
<accession>A0ABU8RNC2</accession>
<reference evidence="2 3" key="1">
    <citation type="journal article" date="2017" name="Int. J. Syst. Evol. Microbiol.">
        <title>Pseudokineococcus basanitobsidens sp. nov., isolated from volcanic rock.</title>
        <authorList>
            <person name="Lee D.W."/>
            <person name="Park M.Y."/>
            <person name="Kim J.J."/>
            <person name="Kim B.S."/>
        </authorList>
    </citation>
    <scope>NUCLEOTIDE SEQUENCE [LARGE SCALE GENOMIC DNA]</scope>
    <source>
        <strain evidence="2 3">DSM 103726</strain>
    </source>
</reference>
<feature type="transmembrane region" description="Helical" evidence="1">
    <location>
        <begin position="66"/>
        <end position="87"/>
    </location>
</feature>
<name>A0ABU8RNC2_9ACTN</name>
<proteinExistence type="predicted"/>
<keyword evidence="1" id="KW-1133">Transmembrane helix</keyword>
<feature type="transmembrane region" description="Helical" evidence="1">
    <location>
        <begin position="28"/>
        <end position="46"/>
    </location>
</feature>
<dbReference type="EMBL" id="JBBIAA010000026">
    <property type="protein sequence ID" value="MEJ5946562.1"/>
    <property type="molecule type" value="Genomic_DNA"/>
</dbReference>
<feature type="transmembrane region" description="Helical" evidence="1">
    <location>
        <begin position="99"/>
        <end position="132"/>
    </location>
</feature>
<sequence>MTGVPGRRADLATATVVSPSPRQTTLRLVLSTLAGVGGGLAVGAPLGRWATVAGRGPGFLSGLCELVLAVVVSVLVGVAVAVLTLRAASRTDPARRRLVLAYGLSFLGLLLSVAVAAAPFFLPLLVVVPLVVVRRLRARWLVVTLGLIGTGVGVLAVGFHLDQQRQDARALEAYFGPLLTFTPPAPFVLDDLTPPSVSYRV</sequence>
<comment type="caution">
    <text evidence="2">The sequence shown here is derived from an EMBL/GenBank/DDBJ whole genome shotgun (WGS) entry which is preliminary data.</text>
</comment>
<organism evidence="2 3">
    <name type="scientific">Pseudokineococcus basanitobsidens</name>
    <dbReference type="NCBI Taxonomy" id="1926649"/>
    <lineage>
        <taxon>Bacteria</taxon>
        <taxon>Bacillati</taxon>
        <taxon>Actinomycetota</taxon>
        <taxon>Actinomycetes</taxon>
        <taxon>Kineosporiales</taxon>
        <taxon>Kineosporiaceae</taxon>
        <taxon>Pseudokineococcus</taxon>
    </lineage>
</organism>
<protein>
    <submittedName>
        <fullName evidence="2">Uncharacterized protein</fullName>
    </submittedName>
</protein>
<feature type="transmembrane region" description="Helical" evidence="1">
    <location>
        <begin position="138"/>
        <end position="159"/>
    </location>
</feature>
<dbReference type="RefSeq" id="WP_339575943.1">
    <property type="nucleotide sequence ID" value="NZ_JBBIAA010000026.1"/>
</dbReference>
<keyword evidence="1" id="KW-0472">Membrane</keyword>
<dbReference type="Proteomes" id="UP001387100">
    <property type="component" value="Unassembled WGS sequence"/>
</dbReference>
<evidence type="ECO:0000313" key="3">
    <source>
        <dbReference type="Proteomes" id="UP001387100"/>
    </source>
</evidence>
<evidence type="ECO:0000313" key="2">
    <source>
        <dbReference type="EMBL" id="MEJ5946562.1"/>
    </source>
</evidence>
<evidence type="ECO:0000256" key="1">
    <source>
        <dbReference type="SAM" id="Phobius"/>
    </source>
</evidence>
<keyword evidence="1" id="KW-0812">Transmembrane</keyword>